<evidence type="ECO:0000313" key="1">
    <source>
        <dbReference type="EMBL" id="RJG03941.1"/>
    </source>
</evidence>
<comment type="caution">
    <text evidence="1">The sequence shown here is derived from an EMBL/GenBank/DDBJ whole genome shotgun (WGS) entry which is preliminary data.</text>
</comment>
<keyword evidence="2" id="KW-1185">Reference proteome</keyword>
<name>A0A3A3G7J6_9BURK</name>
<reference evidence="2" key="1">
    <citation type="submission" date="2018-09" db="EMBL/GenBank/DDBJ databases">
        <authorList>
            <person name="Zhu H."/>
        </authorList>
    </citation>
    <scope>NUCLEOTIDE SEQUENCE [LARGE SCALE GENOMIC DNA]</scope>
    <source>
        <strain evidence="2">K1S02-23</strain>
    </source>
</reference>
<protein>
    <submittedName>
        <fullName evidence="1">Uncharacterized protein</fullName>
    </submittedName>
</protein>
<proteinExistence type="predicted"/>
<organism evidence="1 2">
    <name type="scientific">Noviherbaspirillum sedimenti</name>
    <dbReference type="NCBI Taxonomy" id="2320865"/>
    <lineage>
        <taxon>Bacteria</taxon>
        <taxon>Pseudomonadati</taxon>
        <taxon>Pseudomonadota</taxon>
        <taxon>Betaproteobacteria</taxon>
        <taxon>Burkholderiales</taxon>
        <taxon>Oxalobacteraceae</taxon>
        <taxon>Noviherbaspirillum</taxon>
    </lineage>
</organism>
<gene>
    <name evidence="1" type="ORF">D3878_22040</name>
</gene>
<dbReference type="AlphaFoldDB" id="A0A3A3G7J6"/>
<dbReference type="EMBL" id="QYUQ01000002">
    <property type="protein sequence ID" value="RJG03941.1"/>
    <property type="molecule type" value="Genomic_DNA"/>
</dbReference>
<evidence type="ECO:0000313" key="2">
    <source>
        <dbReference type="Proteomes" id="UP000266327"/>
    </source>
</evidence>
<sequence>MKRIIDLIQKFIATPKTHYRIGDKFLYQVTGAAGQKYGETRYFHSTEVMAIQTKATKIVPQLPLGFSPSLTIGKQQISRRRH</sequence>
<accession>A0A3A3G7J6</accession>
<dbReference type="Proteomes" id="UP000266327">
    <property type="component" value="Unassembled WGS sequence"/>
</dbReference>